<evidence type="ECO:0000256" key="1">
    <source>
        <dbReference type="SAM" id="SignalP"/>
    </source>
</evidence>
<feature type="chain" id="PRO_5023849307" description="Protein kinase domain-containing protein" evidence="1">
    <location>
        <begin position="21"/>
        <end position="341"/>
    </location>
</feature>
<dbReference type="Proteomes" id="UP000324800">
    <property type="component" value="Unassembled WGS sequence"/>
</dbReference>
<comment type="caution">
    <text evidence="2">The sequence shown here is derived from an EMBL/GenBank/DDBJ whole genome shotgun (WGS) entry which is preliminary data.</text>
</comment>
<dbReference type="EMBL" id="SNRW01002129">
    <property type="protein sequence ID" value="KAA6393820.1"/>
    <property type="molecule type" value="Genomic_DNA"/>
</dbReference>
<protein>
    <recommendedName>
        <fullName evidence="4">Protein kinase domain-containing protein</fullName>
    </recommendedName>
</protein>
<name>A0A5J4WFQ8_9EUKA</name>
<dbReference type="SUPFAM" id="SSF48371">
    <property type="entry name" value="ARM repeat"/>
    <property type="match status" value="1"/>
</dbReference>
<dbReference type="InterPro" id="IPR011009">
    <property type="entry name" value="Kinase-like_dom_sf"/>
</dbReference>
<keyword evidence="1" id="KW-0732">Signal</keyword>
<evidence type="ECO:0000313" key="3">
    <source>
        <dbReference type="Proteomes" id="UP000324800"/>
    </source>
</evidence>
<dbReference type="InterPro" id="IPR016024">
    <property type="entry name" value="ARM-type_fold"/>
</dbReference>
<sequence length="341" mass="38824">MKILALFELLEHLSFPFLSAMNIKSEINNTICVEYQNLLGNTAEQFIQKQIEQNKEIDEQKLLDYASQGALTLAFLHKHKIVHGQISPQNLSIAEDGTLKFERRIETKCKSIIGLCRYIRKSYLAQLLVDITGASVQDRLAIVERGEFIELVNILKWAHKQNKELSRPIQLWVCEVVQDLINENKQAAIKGFEQFEIIQQLKELLGSDLELEEVKFVHANALKLFTTYANSDKNKKLMHDIGLAQAVTQNIKSQCSGVSEKSVMTITNQLIFQVDIYRNLGQHPYLEQFSKDGIISALFNDGLINGKSERTKVTSAYGLGWVYRATPLPEEMKSVIINQLK</sequence>
<gene>
    <name evidence="2" type="ORF">EZS28_010651</name>
</gene>
<organism evidence="2 3">
    <name type="scientific">Streblomastix strix</name>
    <dbReference type="NCBI Taxonomy" id="222440"/>
    <lineage>
        <taxon>Eukaryota</taxon>
        <taxon>Metamonada</taxon>
        <taxon>Preaxostyla</taxon>
        <taxon>Oxymonadida</taxon>
        <taxon>Streblomastigidae</taxon>
        <taxon>Streblomastix</taxon>
    </lineage>
</organism>
<evidence type="ECO:0000313" key="2">
    <source>
        <dbReference type="EMBL" id="KAA6393820.1"/>
    </source>
</evidence>
<accession>A0A5J4WFQ8</accession>
<feature type="signal peptide" evidence="1">
    <location>
        <begin position="1"/>
        <end position="20"/>
    </location>
</feature>
<reference evidence="2 3" key="1">
    <citation type="submission" date="2019-03" db="EMBL/GenBank/DDBJ databases">
        <title>Single cell metagenomics reveals metabolic interactions within the superorganism composed of flagellate Streblomastix strix and complex community of Bacteroidetes bacteria on its surface.</title>
        <authorList>
            <person name="Treitli S.C."/>
            <person name="Kolisko M."/>
            <person name="Husnik F."/>
            <person name="Keeling P."/>
            <person name="Hampl V."/>
        </authorList>
    </citation>
    <scope>NUCLEOTIDE SEQUENCE [LARGE SCALE GENOMIC DNA]</scope>
    <source>
        <strain evidence="2">ST1C</strain>
    </source>
</reference>
<evidence type="ECO:0008006" key="4">
    <source>
        <dbReference type="Google" id="ProtNLM"/>
    </source>
</evidence>
<proteinExistence type="predicted"/>
<dbReference type="AlphaFoldDB" id="A0A5J4WFQ8"/>
<dbReference type="SUPFAM" id="SSF56112">
    <property type="entry name" value="Protein kinase-like (PK-like)"/>
    <property type="match status" value="1"/>
</dbReference>
<dbReference type="Gene3D" id="1.10.510.10">
    <property type="entry name" value="Transferase(Phosphotransferase) domain 1"/>
    <property type="match status" value="1"/>
</dbReference>